<gene>
    <name evidence="1" type="ORF">IWW39_003139</name>
</gene>
<dbReference type="Proteomes" id="UP001151516">
    <property type="component" value="Unassembled WGS sequence"/>
</dbReference>
<proteinExistence type="predicted"/>
<comment type="caution">
    <text evidence="1">The sequence shown here is derived from an EMBL/GenBank/DDBJ whole genome shotgun (WGS) entry which is preliminary data.</text>
</comment>
<reference evidence="1" key="1">
    <citation type="submission" date="2022-07" db="EMBL/GenBank/DDBJ databases">
        <title>Phylogenomic reconstructions and comparative analyses of Kickxellomycotina fungi.</title>
        <authorList>
            <person name="Reynolds N.K."/>
            <person name="Stajich J.E."/>
            <person name="Barry K."/>
            <person name="Grigoriev I.V."/>
            <person name="Crous P."/>
            <person name="Smith M.E."/>
        </authorList>
    </citation>
    <scope>NUCLEOTIDE SEQUENCE</scope>
    <source>
        <strain evidence="1">CBS 109367</strain>
    </source>
</reference>
<dbReference type="OrthoDB" id="5519328at2759"/>
<dbReference type="AlphaFoldDB" id="A0A9W8GM25"/>
<evidence type="ECO:0000313" key="2">
    <source>
        <dbReference type="Proteomes" id="UP001151516"/>
    </source>
</evidence>
<name>A0A9W8GM25_9FUNG</name>
<sequence length="231" mass="25980">MVFDGEYVENVRDKMVGVVLQRVVDAINSCDYDALSQLMTPPMAKIYKLALANMKAQGYTLRIELQDIAPSTLEAVVMYLGLPESFDTTIPVALRHQKYEYWLNDSLLMSEKRRSSSGGSASSGLPPTATLLSALDAENWKSVQYRFNVPANVSISLRNRGKVVDSDSGTMEIPLALNTPFYEGMLKLHDAVHNKDKAAHLEPFRWHVSDLFNIAECNEHEHIRQHLQKAK</sequence>
<dbReference type="EMBL" id="JANBTX010000081">
    <property type="protein sequence ID" value="KAJ2687159.1"/>
    <property type="molecule type" value="Genomic_DNA"/>
</dbReference>
<accession>A0A9W8GM25</accession>
<organism evidence="1 2">
    <name type="scientific">Coemansia spiralis</name>
    <dbReference type="NCBI Taxonomy" id="417178"/>
    <lineage>
        <taxon>Eukaryota</taxon>
        <taxon>Fungi</taxon>
        <taxon>Fungi incertae sedis</taxon>
        <taxon>Zoopagomycota</taxon>
        <taxon>Kickxellomycotina</taxon>
        <taxon>Kickxellomycetes</taxon>
        <taxon>Kickxellales</taxon>
        <taxon>Kickxellaceae</taxon>
        <taxon>Coemansia</taxon>
    </lineage>
</organism>
<evidence type="ECO:0000313" key="1">
    <source>
        <dbReference type="EMBL" id="KAJ2687159.1"/>
    </source>
</evidence>
<keyword evidence="2" id="KW-1185">Reference proteome</keyword>
<protein>
    <submittedName>
        <fullName evidence="1">Uncharacterized protein</fullName>
    </submittedName>
</protein>